<dbReference type="GO" id="GO:0020037">
    <property type="term" value="F:heme binding"/>
    <property type="evidence" value="ECO:0007669"/>
    <property type="project" value="InterPro"/>
</dbReference>
<evidence type="ECO:0000256" key="2">
    <source>
        <dbReference type="ARBA" id="ARBA00022448"/>
    </source>
</evidence>
<dbReference type="PANTHER" id="PTHR35008:SF8">
    <property type="entry name" value="ALCOHOL DEHYDROGENASE CYTOCHROME C SUBUNIT"/>
    <property type="match status" value="1"/>
</dbReference>
<proteinExistence type="predicted"/>
<dbReference type="PIRSF" id="PIRSF000018">
    <property type="entry name" value="Mb_ADH_cyt_c"/>
    <property type="match status" value="1"/>
</dbReference>
<sequence>MNRRGIRWGRLALLLPLLAILLVGVLMFRAQGGFAPFKVPEEGSRPAALDDAQVEHGAYLARIGNCVTCHTTRGGTPYSGGRVFQSEYGSIHAGNLTPDPETGLGDWTLEEFRHAMRHGVSRTGPLYPVFPFANFAHLTDHDLDALFAFLGTLPPVKAAAPENVLTFPASWRHGAVLAWRMLFHRPRTQADDPSKPAQWNRGRYLVDGLGHCDMCHSGRGAMQSLPVEQYMAGGHITGLGWYAPPLDRISLERWDTAELADYLRSGVSRHGSAYGSMAEVIYTSLQYLDEGDALAIATYIKTIEPSLSRRARARNRGDLVTTGPASANGLLIYQNHCAQCHGDDGRGRGLDYPPLAGNPLVASASAVNSVRLVLFGGAAPTTEGNPRPYSMPPYVGRLADDEIAAVVSYIRAAWGNGAPPVSLDEVRALRRIPLD</sequence>
<evidence type="ECO:0000256" key="7">
    <source>
        <dbReference type="ARBA" id="ARBA00022737"/>
    </source>
</evidence>
<keyword evidence="9 12" id="KW-0408">Iron</keyword>
<accession>A0A4S3KX94</accession>
<gene>
    <name evidence="14" type="ORF">EDC25_106103</name>
</gene>
<dbReference type="OrthoDB" id="9811281at2"/>
<comment type="caution">
    <text evidence="14">The sequence shown here is derived from an EMBL/GenBank/DDBJ whole genome shotgun (WGS) entry which is preliminary data.</text>
</comment>
<dbReference type="InterPro" id="IPR008168">
    <property type="entry name" value="Cyt_C_IC"/>
</dbReference>
<dbReference type="SUPFAM" id="SSF46626">
    <property type="entry name" value="Cytochrome c"/>
    <property type="match status" value="3"/>
</dbReference>
<keyword evidence="15" id="KW-1185">Reference proteome</keyword>
<dbReference type="InterPro" id="IPR051459">
    <property type="entry name" value="Cytochrome_c-type_DH"/>
</dbReference>
<dbReference type="Pfam" id="PF00034">
    <property type="entry name" value="Cytochrom_C"/>
    <property type="match status" value="1"/>
</dbReference>
<dbReference type="PANTHER" id="PTHR35008">
    <property type="entry name" value="BLL4482 PROTEIN-RELATED"/>
    <property type="match status" value="1"/>
</dbReference>
<dbReference type="PRINTS" id="PR00605">
    <property type="entry name" value="CYTCHROMECIC"/>
</dbReference>
<keyword evidence="6" id="KW-0732">Signal</keyword>
<feature type="domain" description="Cytochrome c" evidence="13">
    <location>
        <begin position="324"/>
        <end position="414"/>
    </location>
</feature>
<keyword evidence="3" id="KW-1003">Cell membrane</keyword>
<organism evidence="14 15">
    <name type="scientific">Pseudofulvimonas gallinarii</name>
    <dbReference type="NCBI Taxonomy" id="634155"/>
    <lineage>
        <taxon>Bacteria</taxon>
        <taxon>Pseudomonadati</taxon>
        <taxon>Pseudomonadota</taxon>
        <taxon>Gammaproteobacteria</taxon>
        <taxon>Lysobacterales</taxon>
        <taxon>Rhodanobacteraceae</taxon>
        <taxon>Pseudofulvimonas</taxon>
    </lineage>
</organism>
<keyword evidence="7" id="KW-0677">Repeat</keyword>
<dbReference type="InterPro" id="IPR009056">
    <property type="entry name" value="Cyt_c-like_dom"/>
</dbReference>
<evidence type="ECO:0000313" key="14">
    <source>
        <dbReference type="EMBL" id="TCS99265.1"/>
    </source>
</evidence>
<comment type="cofactor">
    <cofactor evidence="11">
        <name>heme c</name>
        <dbReference type="ChEBI" id="CHEBI:61717"/>
    </cofactor>
    <text evidence="11">Binds 3 heme c groups covalently per subunit.</text>
</comment>
<evidence type="ECO:0000256" key="1">
    <source>
        <dbReference type="ARBA" id="ARBA00004236"/>
    </source>
</evidence>
<evidence type="ECO:0000256" key="5">
    <source>
        <dbReference type="ARBA" id="ARBA00022723"/>
    </source>
</evidence>
<evidence type="ECO:0000256" key="12">
    <source>
        <dbReference type="PIRSR" id="PIRSR000018-51"/>
    </source>
</evidence>
<evidence type="ECO:0000313" key="15">
    <source>
        <dbReference type="Proteomes" id="UP000294599"/>
    </source>
</evidence>
<dbReference type="InterPro" id="IPR036909">
    <property type="entry name" value="Cyt_c-like_dom_sf"/>
</dbReference>
<dbReference type="Gene3D" id="1.10.760.10">
    <property type="entry name" value="Cytochrome c-like domain"/>
    <property type="match status" value="2"/>
</dbReference>
<dbReference type="GO" id="GO:0016614">
    <property type="term" value="F:oxidoreductase activity, acting on CH-OH group of donors"/>
    <property type="evidence" value="ECO:0007669"/>
    <property type="project" value="InterPro"/>
</dbReference>
<dbReference type="PROSITE" id="PS51007">
    <property type="entry name" value="CYTC"/>
    <property type="match status" value="3"/>
</dbReference>
<feature type="binding site" description="covalent" evidence="11">
    <location>
        <position position="340"/>
    </location>
    <ligand>
        <name>heme c</name>
        <dbReference type="ChEBI" id="CHEBI:61717"/>
        <label>3</label>
    </ligand>
</feature>
<dbReference type="GO" id="GO:0005886">
    <property type="term" value="C:plasma membrane"/>
    <property type="evidence" value="ECO:0007669"/>
    <property type="project" value="UniProtKB-SubCell"/>
</dbReference>
<keyword evidence="4 11" id="KW-0349">Heme</keyword>
<feature type="binding site" description="covalent" evidence="11">
    <location>
        <position position="212"/>
    </location>
    <ligand>
        <name>heme c</name>
        <dbReference type="ChEBI" id="CHEBI:61717"/>
        <label>2</label>
    </ligand>
</feature>
<reference evidence="14 15" key="1">
    <citation type="submission" date="2019-03" db="EMBL/GenBank/DDBJ databases">
        <title>Genomic Encyclopedia of Type Strains, Phase IV (KMG-IV): sequencing the most valuable type-strain genomes for metagenomic binning, comparative biology and taxonomic classification.</title>
        <authorList>
            <person name="Goeker M."/>
        </authorList>
    </citation>
    <scope>NUCLEOTIDE SEQUENCE [LARGE SCALE GENOMIC DNA]</scope>
    <source>
        <strain evidence="14 15">DSM 21944</strain>
    </source>
</reference>
<evidence type="ECO:0000256" key="3">
    <source>
        <dbReference type="ARBA" id="ARBA00022475"/>
    </source>
</evidence>
<keyword evidence="5 12" id="KW-0479">Metal-binding</keyword>
<feature type="binding site" description="covalent" evidence="11">
    <location>
        <position position="66"/>
    </location>
    <ligand>
        <name>heme c</name>
        <dbReference type="ChEBI" id="CHEBI:61717"/>
        <label>1</label>
    </ligand>
</feature>
<feature type="binding site" description="axial binding residue" evidence="12">
    <location>
        <position position="70"/>
    </location>
    <ligand>
        <name>heme c</name>
        <dbReference type="ChEBI" id="CHEBI:61717"/>
        <label>1</label>
    </ligand>
    <ligandPart>
        <name>Fe</name>
        <dbReference type="ChEBI" id="CHEBI:18248"/>
    </ligandPart>
</feature>
<evidence type="ECO:0000256" key="10">
    <source>
        <dbReference type="ARBA" id="ARBA00023136"/>
    </source>
</evidence>
<dbReference type="Proteomes" id="UP000294599">
    <property type="component" value="Unassembled WGS sequence"/>
</dbReference>
<dbReference type="GO" id="GO:0009055">
    <property type="term" value="F:electron transfer activity"/>
    <property type="evidence" value="ECO:0007669"/>
    <property type="project" value="InterPro"/>
</dbReference>
<comment type="subcellular location">
    <subcellularLocation>
        <location evidence="1">Cell membrane</location>
    </subcellularLocation>
</comment>
<feature type="binding site" description="covalent" evidence="11">
    <location>
        <position position="337"/>
    </location>
    <ligand>
        <name>heme c</name>
        <dbReference type="ChEBI" id="CHEBI:61717"/>
        <label>3</label>
    </ligand>
</feature>
<dbReference type="InterPro" id="IPR014353">
    <property type="entry name" value="Membr-bd_ADH_cyt_c"/>
</dbReference>
<feature type="domain" description="Cytochrome c" evidence="13">
    <location>
        <begin position="197"/>
        <end position="304"/>
    </location>
</feature>
<feature type="binding site" description="covalent" evidence="11">
    <location>
        <position position="69"/>
    </location>
    <ligand>
        <name>heme c</name>
        <dbReference type="ChEBI" id="CHEBI:61717"/>
        <label>1</label>
    </ligand>
</feature>
<evidence type="ECO:0000259" key="13">
    <source>
        <dbReference type="PROSITE" id="PS51007"/>
    </source>
</evidence>
<keyword evidence="2" id="KW-0813">Transport</keyword>
<evidence type="ECO:0000256" key="9">
    <source>
        <dbReference type="ARBA" id="ARBA00023004"/>
    </source>
</evidence>
<protein>
    <submittedName>
        <fullName evidence="14">Cytochrome c</fullName>
    </submittedName>
</protein>
<feature type="domain" description="Cytochrome c" evidence="13">
    <location>
        <begin position="52"/>
        <end position="154"/>
    </location>
</feature>
<feature type="binding site" description="covalent" evidence="11">
    <location>
        <position position="215"/>
    </location>
    <ligand>
        <name>heme c</name>
        <dbReference type="ChEBI" id="CHEBI:61717"/>
        <label>2</label>
    </ligand>
</feature>
<keyword evidence="8" id="KW-0249">Electron transport</keyword>
<dbReference type="AlphaFoldDB" id="A0A4S3KX94"/>
<dbReference type="EMBL" id="SMAF01000006">
    <property type="protein sequence ID" value="TCS99265.1"/>
    <property type="molecule type" value="Genomic_DNA"/>
</dbReference>
<dbReference type="GO" id="GO:0005506">
    <property type="term" value="F:iron ion binding"/>
    <property type="evidence" value="ECO:0007669"/>
    <property type="project" value="InterPro"/>
</dbReference>
<evidence type="ECO:0000256" key="11">
    <source>
        <dbReference type="PIRSR" id="PIRSR000018-50"/>
    </source>
</evidence>
<evidence type="ECO:0000256" key="6">
    <source>
        <dbReference type="ARBA" id="ARBA00022729"/>
    </source>
</evidence>
<evidence type="ECO:0000256" key="4">
    <source>
        <dbReference type="ARBA" id="ARBA00022617"/>
    </source>
</evidence>
<dbReference type="RefSeq" id="WP_123521971.1">
    <property type="nucleotide sequence ID" value="NZ_JBHLWF010000031.1"/>
</dbReference>
<feature type="binding site" description="axial binding residue" evidence="12">
    <location>
        <position position="216"/>
    </location>
    <ligand>
        <name>heme c</name>
        <dbReference type="ChEBI" id="CHEBI:61717"/>
        <label>2</label>
    </ligand>
    <ligandPart>
        <name>Fe</name>
        <dbReference type="ChEBI" id="CHEBI:18248"/>
    </ligandPart>
</feature>
<feature type="binding site" description="axial binding residue" evidence="12">
    <location>
        <position position="341"/>
    </location>
    <ligand>
        <name>heme c</name>
        <dbReference type="ChEBI" id="CHEBI:61717"/>
        <label>3</label>
    </ligand>
    <ligandPart>
        <name>Fe</name>
        <dbReference type="ChEBI" id="CHEBI:18248"/>
    </ligandPart>
</feature>
<keyword evidence="10" id="KW-0472">Membrane</keyword>
<name>A0A4S3KX94_9GAMM</name>
<evidence type="ECO:0000256" key="8">
    <source>
        <dbReference type="ARBA" id="ARBA00022982"/>
    </source>
</evidence>